<dbReference type="EMBL" id="LR796833">
    <property type="protein sequence ID" value="CAB4168645.1"/>
    <property type="molecule type" value="Genomic_DNA"/>
</dbReference>
<dbReference type="EMBL" id="LR797249">
    <property type="protein sequence ID" value="CAB4196093.1"/>
    <property type="molecule type" value="Genomic_DNA"/>
</dbReference>
<evidence type="ECO:0000313" key="1">
    <source>
        <dbReference type="EMBL" id="CAB4156058.1"/>
    </source>
</evidence>
<dbReference type="EMBL" id="LR797372">
    <property type="protein sequence ID" value="CAB4210956.1"/>
    <property type="molecule type" value="Genomic_DNA"/>
</dbReference>
<dbReference type="EMBL" id="LR796633">
    <property type="protein sequence ID" value="CAB4156058.1"/>
    <property type="molecule type" value="Genomic_DNA"/>
</dbReference>
<evidence type="ECO:0000313" key="3">
    <source>
        <dbReference type="EMBL" id="CAB4181041.1"/>
    </source>
</evidence>
<evidence type="ECO:0000313" key="2">
    <source>
        <dbReference type="EMBL" id="CAB4168645.1"/>
    </source>
</evidence>
<dbReference type="EMBL" id="LR797012">
    <property type="protein sequence ID" value="CAB4181041.1"/>
    <property type="molecule type" value="Genomic_DNA"/>
</dbReference>
<accession>A0A6J5SBJ5</accession>
<proteinExistence type="predicted"/>
<name>A0A6J5SBJ5_9CAUD</name>
<organism evidence="5">
    <name type="scientific">uncultured Caudovirales phage</name>
    <dbReference type="NCBI Taxonomy" id="2100421"/>
    <lineage>
        <taxon>Viruses</taxon>
        <taxon>Duplodnaviria</taxon>
        <taxon>Heunggongvirae</taxon>
        <taxon>Uroviricota</taxon>
        <taxon>Caudoviricetes</taxon>
        <taxon>Peduoviridae</taxon>
        <taxon>Maltschvirus</taxon>
        <taxon>Maltschvirus maltsch</taxon>
    </lineage>
</organism>
<reference evidence="5" key="1">
    <citation type="submission" date="2020-05" db="EMBL/GenBank/DDBJ databases">
        <authorList>
            <person name="Chiriac C."/>
            <person name="Salcher M."/>
            <person name="Ghai R."/>
            <person name="Kavagutti S V."/>
        </authorList>
    </citation>
    <scope>NUCLEOTIDE SEQUENCE</scope>
</reference>
<protein>
    <submittedName>
        <fullName evidence="5">Uncharacterized protein</fullName>
    </submittedName>
</protein>
<evidence type="ECO:0000313" key="5">
    <source>
        <dbReference type="EMBL" id="CAB4210956.1"/>
    </source>
</evidence>
<evidence type="ECO:0000313" key="4">
    <source>
        <dbReference type="EMBL" id="CAB4196093.1"/>
    </source>
</evidence>
<sequence length="60" mass="6861">MNQIENLLDSLRKREEAAWGMASMFLENRDAHGVMDAGSELESLRRAISEIEKLNRGELK</sequence>
<gene>
    <name evidence="3" type="ORF">UFOVP1069_12</name>
    <name evidence="4" type="ORF">UFOVP1301_55</name>
    <name evidence="5" type="ORF">UFOVP1415_59</name>
    <name evidence="1" type="ORF">UFOVP663_40</name>
    <name evidence="2" type="ORF">UFOVP894_16</name>
</gene>